<evidence type="ECO:0000313" key="2">
    <source>
        <dbReference type="Proteomes" id="UP000805193"/>
    </source>
</evidence>
<reference evidence="1 2" key="1">
    <citation type="journal article" date="2020" name="Cell">
        <title>Large-Scale Comparative Analyses of Tick Genomes Elucidate Their Genetic Diversity and Vector Capacities.</title>
        <authorList>
            <consortium name="Tick Genome and Microbiome Consortium (TIGMIC)"/>
            <person name="Jia N."/>
            <person name="Wang J."/>
            <person name="Shi W."/>
            <person name="Du L."/>
            <person name="Sun Y."/>
            <person name="Zhan W."/>
            <person name="Jiang J.F."/>
            <person name="Wang Q."/>
            <person name="Zhang B."/>
            <person name="Ji P."/>
            <person name="Bell-Sakyi L."/>
            <person name="Cui X.M."/>
            <person name="Yuan T.T."/>
            <person name="Jiang B.G."/>
            <person name="Yang W.F."/>
            <person name="Lam T.T."/>
            <person name="Chang Q.C."/>
            <person name="Ding S.J."/>
            <person name="Wang X.J."/>
            <person name="Zhu J.G."/>
            <person name="Ruan X.D."/>
            <person name="Zhao L."/>
            <person name="Wei J.T."/>
            <person name="Ye R.Z."/>
            <person name="Que T.C."/>
            <person name="Du C.H."/>
            <person name="Zhou Y.H."/>
            <person name="Cheng J.X."/>
            <person name="Dai P.F."/>
            <person name="Guo W.B."/>
            <person name="Han X.H."/>
            <person name="Huang E.J."/>
            <person name="Li L.F."/>
            <person name="Wei W."/>
            <person name="Gao Y.C."/>
            <person name="Liu J.Z."/>
            <person name="Shao H.Z."/>
            <person name="Wang X."/>
            <person name="Wang C.C."/>
            <person name="Yang T.C."/>
            <person name="Huo Q.B."/>
            <person name="Li W."/>
            <person name="Chen H.Y."/>
            <person name="Chen S.E."/>
            <person name="Zhou L.G."/>
            <person name="Ni X.B."/>
            <person name="Tian J.H."/>
            <person name="Sheng Y."/>
            <person name="Liu T."/>
            <person name="Pan Y.S."/>
            <person name="Xia L.Y."/>
            <person name="Li J."/>
            <person name="Zhao F."/>
            <person name="Cao W.C."/>
        </authorList>
    </citation>
    <scope>NUCLEOTIDE SEQUENCE [LARGE SCALE GENOMIC DNA]</scope>
    <source>
        <strain evidence="1">Iper-2018</strain>
    </source>
</reference>
<proteinExistence type="predicted"/>
<name>A0AC60QTT2_IXOPE</name>
<sequence length="307" mass="33908">VDEPLLSGTGDVSKDCSEGELEGWAQVLAKWRQVGLGPDAAPKALGPLVRAHGIPEALRGEVWQLLAGAAQDPGAAQAYRLLLARDCPCEGVIQRDVHRTFPAHDFFRESGGAGQDSLYKICKVCDNIRHKFLLENVTFNNAEVAHLKLVGNASFGSVFFFIEAFPRLLPLLNNESRDNAWDALEVEFAELQAHGVSGRLLNEERCGVRSSEVGRIANIDGRLRFGRVAKRIRQIVVIPFGNAECERIFSAVKKTNTFRFSLSNKTLGDLFMVKGYQSGQCYEQAYLEKFLRLAKSATAKSPKTVKQ</sequence>
<dbReference type="Proteomes" id="UP000805193">
    <property type="component" value="Unassembled WGS sequence"/>
</dbReference>
<accession>A0AC60QTT2</accession>
<dbReference type="EMBL" id="JABSTQ010005459">
    <property type="protein sequence ID" value="KAG0439257.1"/>
    <property type="molecule type" value="Genomic_DNA"/>
</dbReference>
<feature type="non-terminal residue" evidence="1">
    <location>
        <position position="1"/>
    </location>
</feature>
<gene>
    <name evidence="1" type="ORF">HPB47_016700</name>
</gene>
<protein>
    <submittedName>
        <fullName evidence="1">Uncharacterized protein</fullName>
    </submittedName>
</protein>
<keyword evidence="2" id="KW-1185">Reference proteome</keyword>
<evidence type="ECO:0000313" key="1">
    <source>
        <dbReference type="EMBL" id="KAG0439257.1"/>
    </source>
</evidence>
<comment type="caution">
    <text evidence="1">The sequence shown here is derived from an EMBL/GenBank/DDBJ whole genome shotgun (WGS) entry which is preliminary data.</text>
</comment>
<organism evidence="1 2">
    <name type="scientific">Ixodes persulcatus</name>
    <name type="common">Taiga tick</name>
    <dbReference type="NCBI Taxonomy" id="34615"/>
    <lineage>
        <taxon>Eukaryota</taxon>
        <taxon>Metazoa</taxon>
        <taxon>Ecdysozoa</taxon>
        <taxon>Arthropoda</taxon>
        <taxon>Chelicerata</taxon>
        <taxon>Arachnida</taxon>
        <taxon>Acari</taxon>
        <taxon>Parasitiformes</taxon>
        <taxon>Ixodida</taxon>
        <taxon>Ixodoidea</taxon>
        <taxon>Ixodidae</taxon>
        <taxon>Ixodinae</taxon>
        <taxon>Ixodes</taxon>
    </lineage>
</organism>